<keyword evidence="4" id="KW-0812">Transmembrane</keyword>
<dbReference type="GO" id="GO:0004190">
    <property type="term" value="F:aspartic-type endopeptidase activity"/>
    <property type="evidence" value="ECO:0007669"/>
    <property type="project" value="UniProtKB-KW"/>
</dbReference>
<name>A0A166LKM4_COLIC</name>
<proteinExistence type="inferred from homology"/>
<keyword evidence="2 3" id="KW-0064">Aspartyl protease</keyword>
<feature type="non-terminal residue" evidence="6">
    <location>
        <position position="1"/>
    </location>
</feature>
<evidence type="ECO:0000256" key="4">
    <source>
        <dbReference type="SAM" id="Phobius"/>
    </source>
</evidence>
<feature type="domain" description="Peptidase A1" evidence="5">
    <location>
        <begin position="99"/>
        <end position="435"/>
    </location>
</feature>
<dbReference type="STRING" id="1573173.A0A166LKM4"/>
<dbReference type="PROSITE" id="PS51767">
    <property type="entry name" value="PEPTIDASE_A1"/>
    <property type="match status" value="1"/>
</dbReference>
<keyword evidence="4" id="KW-1133">Transmembrane helix</keyword>
<organism evidence="6 7">
    <name type="scientific">Colletotrichum incanum</name>
    <name type="common">Soybean anthracnose fungus</name>
    <dbReference type="NCBI Taxonomy" id="1573173"/>
    <lineage>
        <taxon>Eukaryota</taxon>
        <taxon>Fungi</taxon>
        <taxon>Dikarya</taxon>
        <taxon>Ascomycota</taxon>
        <taxon>Pezizomycotina</taxon>
        <taxon>Sordariomycetes</taxon>
        <taxon>Hypocreomycetidae</taxon>
        <taxon>Glomerellales</taxon>
        <taxon>Glomerellaceae</taxon>
        <taxon>Colletotrichum</taxon>
        <taxon>Colletotrichum spaethianum species complex</taxon>
    </lineage>
</organism>
<dbReference type="Gene3D" id="2.40.70.10">
    <property type="entry name" value="Acid Proteases"/>
    <property type="match status" value="2"/>
</dbReference>
<dbReference type="Pfam" id="PF00026">
    <property type="entry name" value="Asp"/>
    <property type="match status" value="1"/>
</dbReference>
<dbReference type="PROSITE" id="PS00141">
    <property type="entry name" value="ASP_PROTEASE"/>
    <property type="match status" value="1"/>
</dbReference>
<comment type="caution">
    <text evidence="6">The sequence shown here is derived from an EMBL/GenBank/DDBJ whole genome shotgun (WGS) entry which is preliminary data.</text>
</comment>
<evidence type="ECO:0000256" key="1">
    <source>
        <dbReference type="ARBA" id="ARBA00007447"/>
    </source>
</evidence>
<dbReference type="InterPro" id="IPR001969">
    <property type="entry name" value="Aspartic_peptidase_AS"/>
</dbReference>
<feature type="transmembrane region" description="Helical" evidence="4">
    <location>
        <begin position="73"/>
        <end position="94"/>
    </location>
</feature>
<evidence type="ECO:0000256" key="3">
    <source>
        <dbReference type="RuleBase" id="RU000454"/>
    </source>
</evidence>
<dbReference type="SUPFAM" id="SSF50630">
    <property type="entry name" value="Acid proteases"/>
    <property type="match status" value="1"/>
</dbReference>
<keyword evidence="3" id="KW-0378">Hydrolase</keyword>
<evidence type="ECO:0000313" key="7">
    <source>
        <dbReference type="Proteomes" id="UP000076584"/>
    </source>
</evidence>
<dbReference type="InterPro" id="IPR033121">
    <property type="entry name" value="PEPTIDASE_A1"/>
</dbReference>
<dbReference type="GO" id="GO:0006508">
    <property type="term" value="P:proteolysis"/>
    <property type="evidence" value="ECO:0007669"/>
    <property type="project" value="UniProtKB-KW"/>
</dbReference>
<dbReference type="Proteomes" id="UP000076584">
    <property type="component" value="Unassembled WGS sequence"/>
</dbReference>
<sequence>LQDPSIARLPFPTSFYEVEMIVIVRDGRKQTLKDGMSVVPGCYLISCWISLLYLSFFWIMSPWSLNMSPVTRFFSAAAAASVAAAAVLDMPIIVDNGYKTIQFNIGTPAKTYRLLFDTGSSSSWAVDSECAKSTCPNVSGYDRVGYSINASTSGSYTGGYADIAYLGGNTAGPTVSETWTVGDFTWKQDFIAANESNWAAMAADGFMGMGFSSIIDGGANTVVETLMAQNRLDEAKFGIYYGTEHNNTGGVPGKGVVTIGGSRESDFVDGDLTTIPITRVNGGYDVWRSIILKVNGTRSAGNGSTVETETNFDQASVVFDTGAGSITLPEKQNLEVYESIGMNYTAILAGDHIPLCSEFNSSWSFKFSFGDYRYPQTVEITGDQLRRPGFANREDACWPPFQDGSPGFALIGTPFLRNFYTVWDYGSAANETELWRFDPTLSFGKLKHDTN</sequence>
<accession>A0A166LKM4</accession>
<reference evidence="6 7" key="1">
    <citation type="submission" date="2015-06" db="EMBL/GenBank/DDBJ databases">
        <title>Survival trade-offs in plant roots during colonization by closely related pathogenic and mutualistic fungi.</title>
        <authorList>
            <person name="Hacquard S."/>
            <person name="Kracher B."/>
            <person name="Hiruma K."/>
            <person name="Weinman A."/>
            <person name="Muench P."/>
            <person name="Garrido Oter R."/>
            <person name="Ver Loren van Themaat E."/>
            <person name="Dallerey J.-F."/>
            <person name="Damm U."/>
            <person name="Henrissat B."/>
            <person name="Lespinet O."/>
            <person name="Thon M."/>
            <person name="Kemen E."/>
            <person name="McHardy A.C."/>
            <person name="Schulze-Lefert P."/>
            <person name="O'Connell R.J."/>
        </authorList>
    </citation>
    <scope>NUCLEOTIDE SEQUENCE [LARGE SCALE GENOMIC DNA]</scope>
    <source>
        <strain evidence="6 7">MAFF 238704</strain>
    </source>
</reference>
<keyword evidence="4" id="KW-0472">Membrane</keyword>
<keyword evidence="3" id="KW-0645">Protease</keyword>
<evidence type="ECO:0000313" key="6">
    <source>
        <dbReference type="EMBL" id="KZL63639.1"/>
    </source>
</evidence>
<protein>
    <submittedName>
        <fullName evidence="6">Pepsin a</fullName>
    </submittedName>
</protein>
<evidence type="ECO:0000256" key="2">
    <source>
        <dbReference type="ARBA" id="ARBA00022750"/>
    </source>
</evidence>
<feature type="transmembrane region" description="Helical" evidence="4">
    <location>
        <begin position="38"/>
        <end position="61"/>
    </location>
</feature>
<dbReference type="InterPro" id="IPR034164">
    <property type="entry name" value="Pepsin-like_dom"/>
</dbReference>
<dbReference type="PANTHER" id="PTHR47966">
    <property type="entry name" value="BETA-SITE APP-CLEAVING ENZYME, ISOFORM A-RELATED"/>
    <property type="match status" value="1"/>
</dbReference>
<dbReference type="PRINTS" id="PR00792">
    <property type="entry name" value="PEPSIN"/>
</dbReference>
<dbReference type="GO" id="GO:0000324">
    <property type="term" value="C:fungal-type vacuole"/>
    <property type="evidence" value="ECO:0007669"/>
    <property type="project" value="TreeGrafter"/>
</dbReference>
<dbReference type="AlphaFoldDB" id="A0A166LKM4"/>
<dbReference type="EMBL" id="LFIW01002749">
    <property type="protein sequence ID" value="KZL63639.1"/>
    <property type="molecule type" value="Genomic_DNA"/>
</dbReference>
<dbReference type="PANTHER" id="PTHR47966:SF68">
    <property type="entry name" value="PEPTIDASE A1 DOMAIN-CONTAINING PROTEIN"/>
    <property type="match status" value="1"/>
</dbReference>
<dbReference type="InterPro" id="IPR001461">
    <property type="entry name" value="Aspartic_peptidase_A1"/>
</dbReference>
<dbReference type="InterPro" id="IPR021109">
    <property type="entry name" value="Peptidase_aspartic_dom_sf"/>
</dbReference>
<evidence type="ECO:0000259" key="5">
    <source>
        <dbReference type="PROSITE" id="PS51767"/>
    </source>
</evidence>
<gene>
    <name evidence="6" type="ORF">CI238_11559</name>
</gene>
<comment type="similarity">
    <text evidence="1 3">Belongs to the peptidase A1 family.</text>
</comment>
<keyword evidence="7" id="KW-1185">Reference proteome</keyword>
<dbReference type="CDD" id="cd05471">
    <property type="entry name" value="pepsin_like"/>
    <property type="match status" value="1"/>
</dbReference>